<evidence type="ECO:0000313" key="2">
    <source>
        <dbReference type="EMBL" id="SMP00325.1"/>
    </source>
</evidence>
<evidence type="ECO:0000256" key="1">
    <source>
        <dbReference type="SAM" id="MobiDB-lite"/>
    </source>
</evidence>
<reference evidence="2" key="1">
    <citation type="submission" date="2017-05" db="EMBL/GenBank/DDBJ databases">
        <authorList>
            <person name="Varghese N."/>
            <person name="Submissions S."/>
        </authorList>
    </citation>
    <scope>NUCLEOTIDE SEQUENCE</scope>
    <source>
        <strain evidence="2">DSM 45262</strain>
    </source>
</reference>
<feature type="compositionally biased region" description="Basic and acidic residues" evidence="1">
    <location>
        <begin position="69"/>
        <end position="83"/>
    </location>
</feature>
<keyword evidence="3" id="KW-1185">Reference proteome</keyword>
<feature type="region of interest" description="Disordered" evidence="1">
    <location>
        <begin position="57"/>
        <end position="83"/>
    </location>
</feature>
<evidence type="ECO:0000313" key="3">
    <source>
        <dbReference type="Proteomes" id="UP001157946"/>
    </source>
</evidence>
<protein>
    <submittedName>
        <fullName evidence="2">Uncharacterized protein</fullName>
    </submittedName>
</protein>
<accession>A0AA45WIB5</accession>
<organism evidence="2 3">
    <name type="scientific">Laceyella tengchongensis</name>
    <dbReference type="NCBI Taxonomy" id="574699"/>
    <lineage>
        <taxon>Bacteria</taxon>
        <taxon>Bacillati</taxon>
        <taxon>Bacillota</taxon>
        <taxon>Bacilli</taxon>
        <taxon>Bacillales</taxon>
        <taxon>Thermoactinomycetaceae</taxon>
        <taxon>Laceyella</taxon>
    </lineage>
</organism>
<dbReference type="EMBL" id="FXTU01000001">
    <property type="protein sequence ID" value="SMP00325.1"/>
    <property type="molecule type" value="Genomic_DNA"/>
</dbReference>
<dbReference type="RefSeq" id="WP_102991518.1">
    <property type="nucleotide sequence ID" value="NZ_FXTU01000001.1"/>
</dbReference>
<sequence length="83" mass="9926">MDLFMKFVEENVDRSQDSKVERMILLKKELDKEFAHYCRKRNLSFNEGIIQLMEQALQHEKQHRSQAAQEKEPSPARFMDDAL</sequence>
<comment type="caution">
    <text evidence="2">The sequence shown here is derived from an EMBL/GenBank/DDBJ whole genome shotgun (WGS) entry which is preliminary data.</text>
</comment>
<gene>
    <name evidence="2" type="ORF">SAMN06265361_10179</name>
</gene>
<dbReference type="Proteomes" id="UP001157946">
    <property type="component" value="Unassembled WGS sequence"/>
</dbReference>
<name>A0AA45WIB5_9BACL</name>
<dbReference type="AlphaFoldDB" id="A0AA45WIB5"/>
<proteinExistence type="predicted"/>